<dbReference type="PANTHER" id="PTHR30615">
    <property type="entry name" value="UNCHARACTERIZED PROTEIN YJBQ-RELATED"/>
    <property type="match status" value="1"/>
</dbReference>
<dbReference type="Gene3D" id="2.60.120.460">
    <property type="entry name" value="YjbQ-like"/>
    <property type="match status" value="1"/>
</dbReference>
<evidence type="ECO:0000256" key="1">
    <source>
        <dbReference type="ARBA" id="ARBA00005534"/>
    </source>
</evidence>
<dbReference type="SUPFAM" id="SSF111038">
    <property type="entry name" value="YjbQ-like"/>
    <property type="match status" value="1"/>
</dbReference>
<evidence type="ECO:0008006" key="3">
    <source>
        <dbReference type="Google" id="ProtNLM"/>
    </source>
</evidence>
<accession>A0A381YYD4</accession>
<proteinExistence type="inferred from homology"/>
<protein>
    <recommendedName>
        <fullName evidence="3">Secondary thiamine-phosphate synthase enzyme</fullName>
    </recommendedName>
</protein>
<gene>
    <name evidence="2" type="ORF">METZ01_LOCUS134808</name>
</gene>
<dbReference type="NCBIfam" id="TIGR00149">
    <property type="entry name" value="TIGR00149_YjbQ"/>
    <property type="match status" value="1"/>
</dbReference>
<dbReference type="AlphaFoldDB" id="A0A381YYD4"/>
<evidence type="ECO:0000313" key="2">
    <source>
        <dbReference type="EMBL" id="SVA81954.1"/>
    </source>
</evidence>
<comment type="similarity">
    <text evidence="1">Belongs to the UPF0047 family.</text>
</comment>
<dbReference type="InterPro" id="IPR001602">
    <property type="entry name" value="UPF0047_YjbQ-like"/>
</dbReference>
<name>A0A381YYD4_9ZZZZ</name>
<dbReference type="Pfam" id="PF01894">
    <property type="entry name" value="YjbQ"/>
    <property type="match status" value="1"/>
</dbReference>
<dbReference type="EMBL" id="UINC01019362">
    <property type="protein sequence ID" value="SVA81954.1"/>
    <property type="molecule type" value="Genomic_DNA"/>
</dbReference>
<dbReference type="PIRSF" id="PIRSF004681">
    <property type="entry name" value="UCP004681"/>
    <property type="match status" value="1"/>
</dbReference>
<sequence>MTSLTHTVERQTEGRDEIVDLTADLQSLVKESGIEVGQLTAMVVGSTAALTTVEYEPGLVHHDIAAALERIAPRASTYEHEKMWHDDNGHSHVRASLIGPSLALPIVGGVLPLGTWQQVVLVDLDTRPRDRRVVVNLVGE</sequence>
<dbReference type="PROSITE" id="PS01314">
    <property type="entry name" value="UPF0047"/>
    <property type="match status" value="1"/>
</dbReference>
<organism evidence="2">
    <name type="scientific">marine metagenome</name>
    <dbReference type="NCBI Taxonomy" id="408172"/>
    <lineage>
        <taxon>unclassified sequences</taxon>
        <taxon>metagenomes</taxon>
        <taxon>ecological metagenomes</taxon>
    </lineage>
</organism>
<reference evidence="2" key="1">
    <citation type="submission" date="2018-05" db="EMBL/GenBank/DDBJ databases">
        <authorList>
            <person name="Lanie J.A."/>
            <person name="Ng W.-L."/>
            <person name="Kazmierczak K.M."/>
            <person name="Andrzejewski T.M."/>
            <person name="Davidsen T.M."/>
            <person name="Wayne K.J."/>
            <person name="Tettelin H."/>
            <person name="Glass J.I."/>
            <person name="Rusch D."/>
            <person name="Podicherti R."/>
            <person name="Tsui H.-C.T."/>
            <person name="Winkler M.E."/>
        </authorList>
    </citation>
    <scope>NUCLEOTIDE SEQUENCE</scope>
</reference>
<dbReference type="InterPro" id="IPR035917">
    <property type="entry name" value="YjbQ-like_sf"/>
</dbReference>
<dbReference type="PANTHER" id="PTHR30615:SF8">
    <property type="entry name" value="UPF0047 PROTEIN C4A8.02C"/>
    <property type="match status" value="1"/>
</dbReference>